<proteinExistence type="predicted"/>
<sequence length="130" mass="14089">MIAMPEHTTTGSAPFSIRLTPEERQALENRAGRQALGAYIRARLFEDQGEEQSPRRTARRPAIKDDKALAQVLALLGQSHLAGNVNQLARAANSGSLPMTPEVRAALTDASADIADMKAALMQALDIRER</sequence>
<dbReference type="EMBL" id="JACIGI010000012">
    <property type="protein sequence ID" value="MBB4286074.1"/>
    <property type="molecule type" value="Genomic_DNA"/>
</dbReference>
<organism evidence="1 2">
    <name type="scientific">Roseospira goensis</name>
    <dbReference type="NCBI Taxonomy" id="391922"/>
    <lineage>
        <taxon>Bacteria</taxon>
        <taxon>Pseudomonadati</taxon>
        <taxon>Pseudomonadota</taxon>
        <taxon>Alphaproteobacteria</taxon>
        <taxon>Rhodospirillales</taxon>
        <taxon>Rhodospirillaceae</taxon>
        <taxon>Roseospira</taxon>
    </lineage>
</organism>
<dbReference type="AlphaFoldDB" id="A0A7W6S0L6"/>
<protein>
    <recommendedName>
        <fullName evidence="3">MobC family plasmid mobilization relaxosome protein</fullName>
    </recommendedName>
</protein>
<comment type="caution">
    <text evidence="1">The sequence shown here is derived from an EMBL/GenBank/DDBJ whole genome shotgun (WGS) entry which is preliminary data.</text>
</comment>
<evidence type="ECO:0000313" key="2">
    <source>
        <dbReference type="Proteomes" id="UP000555728"/>
    </source>
</evidence>
<reference evidence="1 2" key="1">
    <citation type="submission" date="2020-08" db="EMBL/GenBank/DDBJ databases">
        <title>Genome sequencing of Purple Non-Sulfur Bacteria from various extreme environments.</title>
        <authorList>
            <person name="Mayer M."/>
        </authorList>
    </citation>
    <scope>NUCLEOTIDE SEQUENCE [LARGE SCALE GENOMIC DNA]</scope>
    <source>
        <strain evidence="1 2">JA135</strain>
    </source>
</reference>
<dbReference type="RefSeq" id="WP_184434368.1">
    <property type="nucleotide sequence ID" value="NZ_JACIGI010000012.1"/>
</dbReference>
<gene>
    <name evidence="1" type="ORF">GGD88_001799</name>
</gene>
<dbReference type="Proteomes" id="UP000555728">
    <property type="component" value="Unassembled WGS sequence"/>
</dbReference>
<evidence type="ECO:0008006" key="3">
    <source>
        <dbReference type="Google" id="ProtNLM"/>
    </source>
</evidence>
<evidence type="ECO:0000313" key="1">
    <source>
        <dbReference type="EMBL" id="MBB4286074.1"/>
    </source>
</evidence>
<accession>A0A7W6S0L6</accession>
<name>A0A7W6S0L6_9PROT</name>
<keyword evidence="2" id="KW-1185">Reference proteome</keyword>